<dbReference type="AlphaFoldDB" id="A0A1C4ZVV0"/>
<accession>A0A1C4ZVV0</accession>
<evidence type="ECO:0000313" key="2">
    <source>
        <dbReference type="EMBL" id="SCF37073.1"/>
    </source>
</evidence>
<organism evidence="2 3">
    <name type="scientific">Micromonospora matsumotoense</name>
    <dbReference type="NCBI Taxonomy" id="121616"/>
    <lineage>
        <taxon>Bacteria</taxon>
        <taxon>Bacillati</taxon>
        <taxon>Actinomycetota</taxon>
        <taxon>Actinomycetes</taxon>
        <taxon>Micromonosporales</taxon>
        <taxon>Micromonosporaceae</taxon>
        <taxon>Micromonospora</taxon>
    </lineage>
</organism>
<dbReference type="SUPFAM" id="SSF52540">
    <property type="entry name" value="P-loop containing nucleoside triphosphate hydrolases"/>
    <property type="match status" value="1"/>
</dbReference>
<dbReference type="RefSeq" id="WP_091249202.1">
    <property type="nucleotide sequence ID" value="NZ_FMCU01000011.1"/>
</dbReference>
<protein>
    <submittedName>
        <fullName evidence="2">AAA domain-containing protein</fullName>
    </submittedName>
</protein>
<sequence>MPPPPVGLDGIAAGHAPDGEPFHEPVSTGQVEPGGPAEHGRTILLTPASQIRMRPVAWTWTNRIPSGALTVIPGREGIGKSLTLAWLTAQITQGTLPGRHHGTPRPVIYAATEDSWSQTIGPRLYAAGADLDMVYRVDVQHDGGFDALTLPRDCTALGREISRLGVALLAADPLLSLIHSGIDTHRDRDLRTALEPLVNMADRTGCAVVGLAHFNKSASPDALNLITGSRAFSAVARAVIAIARDDEAGDGSCVMSQAKNNLGPLDLPSLRYVVESVEIPTDEGPAFVGKLTITGESDRSVGDILGEGAGAEGDDRSERDDAAAWLRDWLTEQGGEATRADVLKAARAEGIAERTLRRAKTRAGVTTTRQGFPARTLWQLTVRDDQPAARPVRPHSGQSGHVPEAGRTGRTVAPLAGQTELPHAP</sequence>
<dbReference type="Pfam" id="PF13481">
    <property type="entry name" value="AAA_25"/>
    <property type="match status" value="1"/>
</dbReference>
<keyword evidence="3" id="KW-1185">Reference proteome</keyword>
<proteinExistence type="predicted"/>
<feature type="region of interest" description="Disordered" evidence="1">
    <location>
        <begin position="301"/>
        <end position="320"/>
    </location>
</feature>
<gene>
    <name evidence="2" type="ORF">GA0070216_111176</name>
</gene>
<dbReference type="Gene3D" id="3.40.50.300">
    <property type="entry name" value="P-loop containing nucleotide triphosphate hydrolases"/>
    <property type="match status" value="1"/>
</dbReference>
<evidence type="ECO:0000313" key="3">
    <source>
        <dbReference type="Proteomes" id="UP000198797"/>
    </source>
</evidence>
<dbReference type="OrthoDB" id="4926055at2"/>
<dbReference type="EMBL" id="FMCU01000011">
    <property type="protein sequence ID" value="SCF37073.1"/>
    <property type="molecule type" value="Genomic_DNA"/>
</dbReference>
<dbReference type="STRING" id="121616.GA0070216_111176"/>
<evidence type="ECO:0000256" key="1">
    <source>
        <dbReference type="SAM" id="MobiDB-lite"/>
    </source>
</evidence>
<reference evidence="3" key="1">
    <citation type="submission" date="2016-06" db="EMBL/GenBank/DDBJ databases">
        <authorList>
            <person name="Varghese N."/>
            <person name="Submissions Spin"/>
        </authorList>
    </citation>
    <scope>NUCLEOTIDE SEQUENCE [LARGE SCALE GENOMIC DNA]</scope>
    <source>
        <strain evidence="3">DSM 44100</strain>
    </source>
</reference>
<name>A0A1C4ZVV0_9ACTN</name>
<dbReference type="Proteomes" id="UP000198797">
    <property type="component" value="Unassembled WGS sequence"/>
</dbReference>
<feature type="region of interest" description="Disordered" evidence="1">
    <location>
        <begin position="1"/>
        <end position="41"/>
    </location>
</feature>
<feature type="region of interest" description="Disordered" evidence="1">
    <location>
        <begin position="384"/>
        <end position="425"/>
    </location>
</feature>
<dbReference type="InterPro" id="IPR027417">
    <property type="entry name" value="P-loop_NTPase"/>
</dbReference>